<keyword evidence="9" id="KW-1185">Reference proteome</keyword>
<name>A0ABS3YH39_9BACT</name>
<proteinExistence type="predicted"/>
<organism evidence="8 9">
    <name type="scientific">Chitinophaga chungangae</name>
    <dbReference type="NCBI Taxonomy" id="2821488"/>
    <lineage>
        <taxon>Bacteria</taxon>
        <taxon>Pseudomonadati</taxon>
        <taxon>Bacteroidota</taxon>
        <taxon>Chitinophagia</taxon>
        <taxon>Chitinophagales</taxon>
        <taxon>Chitinophagaceae</taxon>
        <taxon>Chitinophaga</taxon>
    </lineage>
</organism>
<dbReference type="PANTHER" id="PTHR43498:SF1">
    <property type="entry name" value="COB--COM HETERODISULFIDE REDUCTASE IRON-SULFUR SUBUNIT A"/>
    <property type="match status" value="1"/>
</dbReference>
<keyword evidence="2" id="KW-0479">Metal-binding</keyword>
<dbReference type="InterPro" id="IPR033803">
    <property type="entry name" value="CBD-like_Golvesin-Xly"/>
</dbReference>
<evidence type="ECO:0000313" key="9">
    <source>
        <dbReference type="Proteomes" id="UP000679126"/>
    </source>
</evidence>
<dbReference type="InterPro" id="IPR039650">
    <property type="entry name" value="HdrA-like"/>
</dbReference>
<dbReference type="Proteomes" id="UP000679126">
    <property type="component" value="Unassembled WGS sequence"/>
</dbReference>
<evidence type="ECO:0000256" key="6">
    <source>
        <dbReference type="SAM" id="SignalP"/>
    </source>
</evidence>
<evidence type="ECO:0000256" key="2">
    <source>
        <dbReference type="ARBA" id="ARBA00022723"/>
    </source>
</evidence>
<dbReference type="EMBL" id="JAGHKP010000003">
    <property type="protein sequence ID" value="MBO9154008.1"/>
    <property type="molecule type" value="Genomic_DNA"/>
</dbReference>
<keyword evidence="3" id="KW-0560">Oxidoreductase</keyword>
<dbReference type="InterPro" id="IPR036188">
    <property type="entry name" value="FAD/NAD-bd_sf"/>
</dbReference>
<gene>
    <name evidence="8" type="ORF">J7I43_17405</name>
</gene>
<evidence type="ECO:0000313" key="8">
    <source>
        <dbReference type="EMBL" id="MBO9154008.1"/>
    </source>
</evidence>
<dbReference type="PANTHER" id="PTHR43498">
    <property type="entry name" value="FERREDOXIN:COB-COM HETERODISULFIDE REDUCTASE SUBUNIT A"/>
    <property type="match status" value="1"/>
</dbReference>
<feature type="signal peptide" evidence="6">
    <location>
        <begin position="1"/>
        <end position="20"/>
    </location>
</feature>
<reference evidence="9" key="1">
    <citation type="submission" date="2021-03" db="EMBL/GenBank/DDBJ databases">
        <title>Assistant Professor.</title>
        <authorList>
            <person name="Huq M.A."/>
        </authorList>
    </citation>
    <scope>NUCLEOTIDE SEQUENCE [LARGE SCALE GENOMIC DNA]</scope>
    <source>
        <strain evidence="9">MAH-28</strain>
    </source>
</reference>
<feature type="chain" id="PRO_5045285732" evidence="6">
    <location>
        <begin position="21"/>
        <end position="662"/>
    </location>
</feature>
<sequence>MKLRMLLIVCLAVISAGVSAQSVREVDICVYGGSSAGVIAAYTAKKLNKTVLLIEPGKRLGGLTSGGLGYTDIGNKYAITGISRDFYRRIGTHYGKFEQWIFEPGVAERTFQQYIREAGVEVLYMHRLAGAQKSNGRITEIQLEASAGGTAKTSVVRAKMFIDCSYEGDLMAKAGVSYTVGREANAQYNETYNGVQMRNKHQFPDGIDPYKIPGKPESGLVWGISSEKLAPQGAGDKKVQAYNFRICLSNQPDNMIPITQPEGYDPARYELLIRVVEKLKPGNLNGFLKFDLMPNHKTDINNNGAFSTDMIGMNYNYPEADYATREKITKEHELYNKGLLYFIGHDPRMPKHLRDAMLKWGYPKDEYPESGNWSPQMYVREARRMVGSYVMTQANCEGREVVKDGVGMAAYTMDSHNCQRIVENGMVKNEGDVQIGGFGPYPISYRSLIPKQEDCENLLVPVCLSASHIAYGSIRMEPVFMVLAQSSATAAAAAIDHKTSVQKVDVAKLQQQLAARPLATDRTAEILVDNDDVANTTTNGTWKTEKRGAYGPSLFVAEKGQSATIRFTPDVLKTGTYKVYTYVPKVANISSTTHISVFDGKKESKVPYTAASVRVQGQTSGEWVELGSYAFSKGKKAYVEITSDGADGATVADAVLFIPVEK</sequence>
<keyword evidence="5" id="KW-0411">Iron-sulfur</keyword>
<evidence type="ECO:0000256" key="5">
    <source>
        <dbReference type="ARBA" id="ARBA00023014"/>
    </source>
</evidence>
<feature type="domain" description="Golvesin/Xly CBD-like" evidence="7">
    <location>
        <begin position="526"/>
        <end position="657"/>
    </location>
</feature>
<protein>
    <submittedName>
        <fullName evidence="8">FAD-dependent oxidoreductase</fullName>
    </submittedName>
</protein>
<keyword evidence="6" id="KW-0732">Signal</keyword>
<comment type="caution">
    <text evidence="8">The sequence shown here is derived from an EMBL/GenBank/DDBJ whole genome shotgun (WGS) entry which is preliminary data.</text>
</comment>
<keyword evidence="4" id="KW-0408">Iron</keyword>
<dbReference type="SUPFAM" id="SSF51905">
    <property type="entry name" value="FAD/NAD(P)-binding domain"/>
    <property type="match status" value="1"/>
</dbReference>
<keyword evidence="1" id="KW-0004">4Fe-4S</keyword>
<evidence type="ECO:0000256" key="4">
    <source>
        <dbReference type="ARBA" id="ARBA00023004"/>
    </source>
</evidence>
<evidence type="ECO:0000256" key="1">
    <source>
        <dbReference type="ARBA" id="ARBA00022485"/>
    </source>
</evidence>
<dbReference type="Pfam" id="PF25275">
    <property type="entry name" value="Golvesin_C"/>
    <property type="match status" value="1"/>
</dbReference>
<dbReference type="Gene3D" id="3.50.50.60">
    <property type="entry name" value="FAD/NAD(P)-binding domain"/>
    <property type="match status" value="1"/>
</dbReference>
<evidence type="ECO:0000256" key="3">
    <source>
        <dbReference type="ARBA" id="ARBA00023002"/>
    </source>
</evidence>
<dbReference type="Pfam" id="PF12831">
    <property type="entry name" value="FAD_oxidored"/>
    <property type="match status" value="1"/>
</dbReference>
<accession>A0ABS3YH39</accession>
<evidence type="ECO:0000259" key="7">
    <source>
        <dbReference type="Pfam" id="PF25275"/>
    </source>
</evidence>